<comment type="cofactor">
    <cofactor evidence="1">
        <name>Mg(2+)</name>
        <dbReference type="ChEBI" id="CHEBI:18420"/>
    </cofactor>
</comment>
<gene>
    <name evidence="4" type="ORF">FD01_GL000502</name>
</gene>
<dbReference type="AlphaFoldDB" id="A0A0R1QN56"/>
<dbReference type="InterPro" id="IPR000086">
    <property type="entry name" value="NUDIX_hydrolase_dom"/>
</dbReference>
<dbReference type="Gene3D" id="3.90.79.10">
    <property type="entry name" value="Nucleoside Triphosphate Pyrophosphohydrolase"/>
    <property type="match status" value="1"/>
</dbReference>
<keyword evidence="5" id="KW-1185">Reference proteome</keyword>
<dbReference type="InterPro" id="IPR015797">
    <property type="entry name" value="NUDIX_hydrolase-like_dom_sf"/>
</dbReference>
<dbReference type="PROSITE" id="PS51462">
    <property type="entry name" value="NUDIX"/>
    <property type="match status" value="1"/>
</dbReference>
<evidence type="ECO:0000256" key="1">
    <source>
        <dbReference type="ARBA" id="ARBA00001946"/>
    </source>
</evidence>
<dbReference type="Proteomes" id="UP000051790">
    <property type="component" value="Unassembled WGS sequence"/>
</dbReference>
<keyword evidence="2" id="KW-0378">Hydrolase</keyword>
<comment type="caution">
    <text evidence="4">The sequence shown here is derived from an EMBL/GenBank/DDBJ whole genome shotgun (WGS) entry which is preliminary data.</text>
</comment>
<dbReference type="CDD" id="cd04677">
    <property type="entry name" value="NUDIX_Hydrolase"/>
    <property type="match status" value="1"/>
</dbReference>
<dbReference type="PRINTS" id="PR00502">
    <property type="entry name" value="NUDIXFAMILY"/>
</dbReference>
<evidence type="ECO:0000313" key="5">
    <source>
        <dbReference type="Proteomes" id="UP000051790"/>
    </source>
</evidence>
<evidence type="ECO:0000256" key="2">
    <source>
        <dbReference type="ARBA" id="ARBA00022801"/>
    </source>
</evidence>
<evidence type="ECO:0000313" key="4">
    <source>
        <dbReference type="EMBL" id="KRL46173.1"/>
    </source>
</evidence>
<protein>
    <submittedName>
        <fullName evidence="4">Mutator mutT protein</fullName>
    </submittedName>
</protein>
<dbReference type="PANTHER" id="PTHR43046:SF2">
    <property type="entry name" value="8-OXO-DGTP DIPHOSPHATASE-RELATED"/>
    <property type="match status" value="1"/>
</dbReference>
<dbReference type="EMBL" id="AZEU01000112">
    <property type="protein sequence ID" value="KRL46173.1"/>
    <property type="molecule type" value="Genomic_DNA"/>
</dbReference>
<dbReference type="SUPFAM" id="SSF55811">
    <property type="entry name" value="Nudix"/>
    <property type="match status" value="1"/>
</dbReference>
<proteinExistence type="predicted"/>
<reference evidence="4 5" key="1">
    <citation type="journal article" date="2015" name="Genome Announc.">
        <title>Expanding the biotechnology potential of lactobacilli through comparative genomics of 213 strains and associated genera.</title>
        <authorList>
            <person name="Sun Z."/>
            <person name="Harris H.M."/>
            <person name="McCann A."/>
            <person name="Guo C."/>
            <person name="Argimon S."/>
            <person name="Zhang W."/>
            <person name="Yang X."/>
            <person name="Jeffery I.B."/>
            <person name="Cooney J.C."/>
            <person name="Kagawa T.F."/>
            <person name="Liu W."/>
            <person name="Song Y."/>
            <person name="Salvetti E."/>
            <person name="Wrobel A."/>
            <person name="Rasinkangas P."/>
            <person name="Parkhill J."/>
            <person name="Rea M.C."/>
            <person name="O'Sullivan O."/>
            <person name="Ritari J."/>
            <person name="Douillard F.P."/>
            <person name="Paul Ross R."/>
            <person name="Yang R."/>
            <person name="Briner A.E."/>
            <person name="Felis G.E."/>
            <person name="de Vos W.M."/>
            <person name="Barrangou R."/>
            <person name="Klaenhammer T.R."/>
            <person name="Caufield P.W."/>
            <person name="Cui Y."/>
            <person name="Zhang H."/>
            <person name="O'Toole P.W."/>
        </authorList>
    </citation>
    <scope>NUCLEOTIDE SEQUENCE [LARGE SCALE GENOMIC DNA]</scope>
    <source>
        <strain evidence="4 5">DSM 13343</strain>
    </source>
</reference>
<dbReference type="GO" id="GO:0016787">
    <property type="term" value="F:hydrolase activity"/>
    <property type="evidence" value="ECO:0007669"/>
    <property type="project" value="UniProtKB-KW"/>
</dbReference>
<dbReference type="Pfam" id="PF00293">
    <property type="entry name" value="NUDIX"/>
    <property type="match status" value="1"/>
</dbReference>
<name>A0A0R1QN56_9LACO</name>
<dbReference type="PANTHER" id="PTHR43046">
    <property type="entry name" value="GDP-MANNOSE MANNOSYL HYDROLASE"/>
    <property type="match status" value="1"/>
</dbReference>
<dbReference type="PATRIC" id="fig|1423769.4.peg.534"/>
<organism evidence="4 5">
    <name type="scientific">Lacticaseibacillus manihotivorans DSM 13343 = JCM 12514</name>
    <dbReference type="NCBI Taxonomy" id="1423769"/>
    <lineage>
        <taxon>Bacteria</taxon>
        <taxon>Bacillati</taxon>
        <taxon>Bacillota</taxon>
        <taxon>Bacilli</taxon>
        <taxon>Lactobacillales</taxon>
        <taxon>Lactobacillaceae</taxon>
        <taxon>Lacticaseibacillus</taxon>
    </lineage>
</organism>
<evidence type="ECO:0000259" key="3">
    <source>
        <dbReference type="PROSITE" id="PS51462"/>
    </source>
</evidence>
<dbReference type="InterPro" id="IPR020476">
    <property type="entry name" value="Nudix_hydrolase"/>
</dbReference>
<sequence length="152" mass="17220">MANYIQQIRRKVGHMPIILTSASGALLNDNNQVLLQERTDTGDWGFPGGYMEYGETFAQTVVREFKEDAGVIVRPTQLLLLSDDVQYTYPNGDAVQPVNCFYLVEYVEGELLDTQTDETVALHYFDMDQPPRFFNQQHAAMFAAVQAYLNGK</sequence>
<accession>A0A0R1QN56</accession>
<feature type="domain" description="Nudix hydrolase" evidence="3">
    <location>
        <begin position="18"/>
        <end position="149"/>
    </location>
</feature>